<evidence type="ECO:0000313" key="2">
    <source>
        <dbReference type="EMBL" id="SQB98656.1"/>
    </source>
</evidence>
<keyword evidence="1" id="KW-0812">Transmembrane</keyword>
<sequence>MLGNKYRNFIVIASKVYPCVAIHKNLKNLDSHNFEFLCVESNLICFVIFYVFLFKEWIATTS</sequence>
<evidence type="ECO:0000256" key="1">
    <source>
        <dbReference type="SAM" id="Phobius"/>
    </source>
</evidence>
<gene>
    <name evidence="2" type="ORF">NCTC13102_01121</name>
</gene>
<dbReference type="EMBL" id="UAWL01000006">
    <property type="protein sequence ID" value="SQB98656.1"/>
    <property type="molecule type" value="Genomic_DNA"/>
</dbReference>
<reference evidence="2 3" key="1">
    <citation type="submission" date="2018-06" db="EMBL/GenBank/DDBJ databases">
        <authorList>
            <consortium name="Pathogen Informatics"/>
            <person name="Doyle S."/>
        </authorList>
    </citation>
    <scope>NUCLEOTIDE SEQUENCE [LARGE SCALE GENOMIC DNA]</scope>
    <source>
        <strain evidence="2 3">NCTC13102</strain>
    </source>
</reference>
<feature type="transmembrane region" description="Helical" evidence="1">
    <location>
        <begin position="34"/>
        <end position="53"/>
    </location>
</feature>
<protein>
    <submittedName>
        <fullName evidence="2">Uncharacterized protein</fullName>
    </submittedName>
</protein>
<organism evidence="2 3">
    <name type="scientific">Helicobacter fennelliae</name>
    <dbReference type="NCBI Taxonomy" id="215"/>
    <lineage>
        <taxon>Bacteria</taxon>
        <taxon>Pseudomonadati</taxon>
        <taxon>Campylobacterota</taxon>
        <taxon>Epsilonproteobacteria</taxon>
        <taxon>Campylobacterales</taxon>
        <taxon>Helicobacteraceae</taxon>
        <taxon>Helicobacter</taxon>
    </lineage>
</organism>
<keyword evidence="1" id="KW-1133">Transmembrane helix</keyword>
<keyword evidence="1" id="KW-0472">Membrane</keyword>
<name>A0A2X3BH84_9HELI</name>
<dbReference type="AlphaFoldDB" id="A0A2X3BH84"/>
<dbReference type="Proteomes" id="UP000250166">
    <property type="component" value="Unassembled WGS sequence"/>
</dbReference>
<accession>A0A2X3BH84</accession>
<proteinExistence type="predicted"/>
<evidence type="ECO:0000313" key="3">
    <source>
        <dbReference type="Proteomes" id="UP000250166"/>
    </source>
</evidence>